<organism evidence="1 2">
    <name type="scientific">Exophiala oligosperma</name>
    <dbReference type="NCBI Taxonomy" id="215243"/>
    <lineage>
        <taxon>Eukaryota</taxon>
        <taxon>Fungi</taxon>
        <taxon>Dikarya</taxon>
        <taxon>Ascomycota</taxon>
        <taxon>Pezizomycotina</taxon>
        <taxon>Eurotiomycetes</taxon>
        <taxon>Chaetothyriomycetidae</taxon>
        <taxon>Chaetothyriales</taxon>
        <taxon>Herpotrichiellaceae</taxon>
        <taxon>Exophiala</taxon>
    </lineage>
</organism>
<dbReference type="AlphaFoldDB" id="A0A0D2EIN0"/>
<dbReference type="RefSeq" id="XP_016268015.1">
    <property type="nucleotide sequence ID" value="XM_016400962.1"/>
</dbReference>
<dbReference type="HOGENOM" id="CLU_1299718_0_0_1"/>
<evidence type="ECO:0000313" key="2">
    <source>
        <dbReference type="Proteomes" id="UP000053342"/>
    </source>
</evidence>
<name>A0A0D2EIN0_9EURO</name>
<dbReference type="GeneID" id="27352535"/>
<dbReference type="EMBL" id="KN847332">
    <property type="protein sequence ID" value="KIW47799.1"/>
    <property type="molecule type" value="Genomic_DNA"/>
</dbReference>
<protein>
    <submittedName>
        <fullName evidence="1">Uncharacterized protein</fullName>
    </submittedName>
</protein>
<accession>A0A0D2EIN0</accession>
<sequence>MNDPKRRAWVDSPGWTKSSYGNTHRTNSPEKRPNLARVCLYLETSLRSFVILVFSFHPVRLILESRSFLLRSVDKGPTSNHQSIIKLPLTCFPETPLGLARHSKDQQDSVPHITEIQVHIQQLLGQPVTHLHMYCTEINFGLMALSSRSCTKHYRREYELTALYLDPVDTRFLTILSLYDEQYATRLVWVASSTLLNPRPDPTFWGKNKTRS</sequence>
<reference evidence="1 2" key="1">
    <citation type="submission" date="2015-01" db="EMBL/GenBank/DDBJ databases">
        <title>The Genome Sequence of Exophiala oligosperma CBS72588.</title>
        <authorList>
            <consortium name="The Broad Institute Genomics Platform"/>
            <person name="Cuomo C."/>
            <person name="de Hoog S."/>
            <person name="Gorbushina A."/>
            <person name="Stielow B."/>
            <person name="Teixiera M."/>
            <person name="Abouelleil A."/>
            <person name="Chapman S.B."/>
            <person name="Priest M."/>
            <person name="Young S.K."/>
            <person name="Wortman J."/>
            <person name="Nusbaum C."/>
            <person name="Birren B."/>
        </authorList>
    </citation>
    <scope>NUCLEOTIDE SEQUENCE [LARGE SCALE GENOMIC DNA]</scope>
    <source>
        <strain evidence="1 2">CBS 72588</strain>
    </source>
</reference>
<proteinExistence type="predicted"/>
<dbReference type="Proteomes" id="UP000053342">
    <property type="component" value="Unassembled WGS sequence"/>
</dbReference>
<keyword evidence="2" id="KW-1185">Reference proteome</keyword>
<dbReference type="VEuPathDB" id="FungiDB:PV06_00461"/>
<gene>
    <name evidence="1" type="ORF">PV06_00461</name>
</gene>
<evidence type="ECO:0000313" key="1">
    <source>
        <dbReference type="EMBL" id="KIW47799.1"/>
    </source>
</evidence>